<keyword evidence="4" id="KW-0548">Nucleotidyltransferase</keyword>
<dbReference type="GeneID" id="103521345"/>
<dbReference type="PANTHER" id="PTHR37984:SF5">
    <property type="entry name" value="PROTEIN NYNRIN-LIKE"/>
    <property type="match status" value="1"/>
</dbReference>
<dbReference type="InterPro" id="IPR021109">
    <property type="entry name" value="Peptidase_aspartic_dom_sf"/>
</dbReference>
<dbReference type="Gene3D" id="4.10.60.10">
    <property type="entry name" value="Zinc finger, CCHC-type"/>
    <property type="match status" value="1"/>
</dbReference>
<dbReference type="InterPro" id="IPR050951">
    <property type="entry name" value="Retrovirus_Pol_polyprotein"/>
</dbReference>
<dbReference type="InterPro" id="IPR000477">
    <property type="entry name" value="RT_dom"/>
</dbReference>
<evidence type="ECO:0000256" key="1">
    <source>
        <dbReference type="ARBA" id="ARBA00012493"/>
    </source>
</evidence>
<keyword evidence="11" id="KW-0863">Zinc-finger</keyword>
<dbReference type="Pfam" id="PF00078">
    <property type="entry name" value="RVT_1"/>
    <property type="match status" value="1"/>
</dbReference>
<dbReference type="Gene3D" id="3.30.420.10">
    <property type="entry name" value="Ribonuclease H-like superfamily/Ribonuclease H"/>
    <property type="match status" value="1"/>
</dbReference>
<evidence type="ECO:0000256" key="8">
    <source>
        <dbReference type="ARBA" id="ARBA00022918"/>
    </source>
</evidence>
<keyword evidence="10" id="KW-0511">Multifunctional enzyme</keyword>
<dbReference type="FunFam" id="3.10.20.370:FF:000001">
    <property type="entry name" value="Retrovirus-related Pol polyprotein from transposon 17.6-like protein"/>
    <property type="match status" value="1"/>
</dbReference>
<dbReference type="InterPro" id="IPR036397">
    <property type="entry name" value="RNaseH_sf"/>
</dbReference>
<dbReference type="Proteomes" id="UP000079169">
    <property type="component" value="Unplaced"/>
</dbReference>
<evidence type="ECO:0000256" key="11">
    <source>
        <dbReference type="PROSITE-ProRule" id="PRU00047"/>
    </source>
</evidence>
<dbReference type="GO" id="GO:0003677">
    <property type="term" value="F:DNA binding"/>
    <property type="evidence" value="ECO:0007669"/>
    <property type="project" value="UniProtKB-KW"/>
</dbReference>
<evidence type="ECO:0000256" key="6">
    <source>
        <dbReference type="ARBA" id="ARBA00022750"/>
    </source>
</evidence>
<dbReference type="Gene3D" id="3.30.70.270">
    <property type="match status" value="2"/>
</dbReference>
<dbReference type="PANTHER" id="PTHR37984">
    <property type="entry name" value="PROTEIN CBG26694"/>
    <property type="match status" value="1"/>
</dbReference>
<dbReference type="InterPro" id="IPR001878">
    <property type="entry name" value="Znf_CCHC"/>
</dbReference>
<dbReference type="AlphaFoldDB" id="A0A1S3DMV2"/>
<feature type="domain" description="Integrase catalytic" evidence="13">
    <location>
        <begin position="569"/>
        <end position="655"/>
    </location>
</feature>
<sequence length="890" mass="101221">MKEVVKPIFVKARSVPYALRPKVEDEIKRLEGLKIIERTEHSEWGTPVVPVLKKSGQVRLCADYKVTLNKFVMDERYPIPRIEDIFMKMKGGKVFCTLDIHQAYLHMGMTEEAAKMQTLSTHIGSFKVNRLMFGVKVAPGIWQRFMDSILFNIDGVACFFDDIIIQGATYEECFKRLRTVFETLKAHKLTLTKDKCVFFKPSISYLGHVINEHGLLKSNDKIEAIQDAPSPTNQKELKSFLGLLNYYHKFIPQLATKISPLNALLRKYQKFQWTTECEEAFQNVKKEIASDTVLVHFDSNLPVSLATDASPVGLGAVLSHRLPDGTEKPIAFASRVLTTSEKNYSQIDKEATAIYWGVKKFYDFVYGRKFTLITDHKPLVSIFNPNKMLPSVTASRLFNYAHFLSGFDYDIAYRKTGDHGNADFLSRFPTGKCKEDIDSASFFQMNQISSIPVKYEEILSHTRTDPDLSKIVNALEQGTSLKSLGYEDNQFTLEHGCLLRGQQVVIPSALRKRVLDELHTAHQGIVKMKALARSYCYWSGMDKEIERVARSCSSCSVNANENAKVEVHPWELPDGAWQRIHIDFAGPIKGQMILVIVDAYSKWTELFVTKTTTSTWVINKLRQLFTCFGLPVTLVSDNGSQFTSKEFEDFLREQGKEVQGYVVKKNNNLNRKDEWLLLGKRDPLTPQMFYPVEVNVTIHKVETFSLVKNAQSKSGQHFNSEPNRGRRAGKTNVQCFRCGRKNHNSGSCFYVKSTCRSCGKVGHLAKCCKSRNDTSVHEVDNLSDHELSDTEEINCINSHDYVKIRSTDKMFVSLLVDGVPLEMELDTGAAVSSISHEDFNRHFPDKRIFKTNLKLKTYTGEVFAPKGVAYVKVKHREDVFHAKLNVIQAK</sequence>
<dbReference type="Pfam" id="PF17921">
    <property type="entry name" value="Integrase_H2C2"/>
    <property type="match status" value="1"/>
</dbReference>
<dbReference type="Gene3D" id="1.10.340.70">
    <property type="match status" value="1"/>
</dbReference>
<keyword evidence="11" id="KW-0479">Metal-binding</keyword>
<evidence type="ECO:0000256" key="5">
    <source>
        <dbReference type="ARBA" id="ARBA00022722"/>
    </source>
</evidence>
<dbReference type="EC" id="2.7.7.49" evidence="1"/>
<dbReference type="SUPFAM" id="SSF50630">
    <property type="entry name" value="Acid proteases"/>
    <property type="match status" value="1"/>
</dbReference>
<evidence type="ECO:0000313" key="15">
    <source>
        <dbReference type="RefSeq" id="XP_008484676.1"/>
    </source>
</evidence>
<keyword evidence="7" id="KW-0378">Hydrolase</keyword>
<dbReference type="FunFam" id="1.10.340.70:FF:000003">
    <property type="entry name" value="Protein CBG25708"/>
    <property type="match status" value="1"/>
</dbReference>
<dbReference type="GO" id="GO:0042575">
    <property type="term" value="C:DNA polymerase complex"/>
    <property type="evidence" value="ECO:0007669"/>
    <property type="project" value="UniProtKB-ARBA"/>
</dbReference>
<gene>
    <name evidence="15" type="primary">LOC103521345</name>
</gene>
<dbReference type="GO" id="GO:0004519">
    <property type="term" value="F:endonuclease activity"/>
    <property type="evidence" value="ECO:0007669"/>
    <property type="project" value="UniProtKB-KW"/>
</dbReference>
<dbReference type="Pfam" id="PF17919">
    <property type="entry name" value="RT_RNaseH_2"/>
    <property type="match status" value="1"/>
</dbReference>
<dbReference type="GO" id="GO:0004190">
    <property type="term" value="F:aspartic-type endopeptidase activity"/>
    <property type="evidence" value="ECO:0007669"/>
    <property type="project" value="UniProtKB-KW"/>
</dbReference>
<evidence type="ECO:0000256" key="9">
    <source>
        <dbReference type="ARBA" id="ARBA00023125"/>
    </source>
</evidence>
<dbReference type="Gene3D" id="3.10.10.10">
    <property type="entry name" value="HIV Type 1 Reverse Transcriptase, subunit A, domain 1"/>
    <property type="match status" value="1"/>
</dbReference>
<dbReference type="InterPro" id="IPR041588">
    <property type="entry name" value="Integrase_H2C2"/>
</dbReference>
<keyword evidence="8" id="KW-0695">RNA-directed DNA polymerase</keyword>
<name>A0A1S3DMV2_DIACI</name>
<protein>
    <recommendedName>
        <fullName evidence="1">RNA-directed DNA polymerase</fullName>
        <ecNumber evidence="1">2.7.7.49</ecNumber>
    </recommendedName>
</protein>
<dbReference type="GO" id="GO:0015074">
    <property type="term" value="P:DNA integration"/>
    <property type="evidence" value="ECO:0007669"/>
    <property type="project" value="InterPro"/>
</dbReference>
<dbReference type="InterPro" id="IPR041577">
    <property type="entry name" value="RT_RNaseH_2"/>
</dbReference>
<keyword evidence="6" id="KW-0064">Aspartyl protease</keyword>
<feature type="non-terminal residue" evidence="15">
    <location>
        <position position="890"/>
    </location>
</feature>
<dbReference type="SUPFAM" id="SSF57756">
    <property type="entry name" value="Retrovirus zinc finger-like domains"/>
    <property type="match status" value="1"/>
</dbReference>
<dbReference type="Pfam" id="PF00665">
    <property type="entry name" value="rve"/>
    <property type="match status" value="1"/>
</dbReference>
<dbReference type="PROSITE" id="PS50158">
    <property type="entry name" value="ZF_CCHC"/>
    <property type="match status" value="1"/>
</dbReference>
<feature type="domain" description="CCHC-type" evidence="12">
    <location>
        <begin position="755"/>
        <end position="770"/>
    </location>
</feature>
<keyword evidence="2" id="KW-0645">Protease</keyword>
<keyword evidence="5" id="KW-0540">Nuclease</keyword>
<keyword evidence="14" id="KW-1185">Reference proteome</keyword>
<dbReference type="InterPro" id="IPR043502">
    <property type="entry name" value="DNA/RNA_pol_sf"/>
</dbReference>
<dbReference type="InterPro" id="IPR001584">
    <property type="entry name" value="Integrase_cat-core"/>
</dbReference>
<accession>A0A1S3DMV2</accession>
<dbReference type="RefSeq" id="XP_008484676.1">
    <property type="nucleotide sequence ID" value="XM_008486454.1"/>
</dbReference>
<keyword evidence="11" id="KW-0862">Zinc</keyword>
<dbReference type="PaxDb" id="121845-A0A1S3DMV2"/>
<dbReference type="PROSITE" id="PS50994">
    <property type="entry name" value="INTEGRASE"/>
    <property type="match status" value="1"/>
</dbReference>
<dbReference type="GO" id="GO:0003964">
    <property type="term" value="F:RNA-directed DNA polymerase activity"/>
    <property type="evidence" value="ECO:0007669"/>
    <property type="project" value="UniProtKB-KW"/>
</dbReference>
<organism evidence="14 15">
    <name type="scientific">Diaphorina citri</name>
    <name type="common">Asian citrus psyllid</name>
    <dbReference type="NCBI Taxonomy" id="121845"/>
    <lineage>
        <taxon>Eukaryota</taxon>
        <taxon>Metazoa</taxon>
        <taxon>Ecdysozoa</taxon>
        <taxon>Arthropoda</taxon>
        <taxon>Hexapoda</taxon>
        <taxon>Insecta</taxon>
        <taxon>Pterygota</taxon>
        <taxon>Neoptera</taxon>
        <taxon>Paraneoptera</taxon>
        <taxon>Hemiptera</taxon>
        <taxon>Sternorrhyncha</taxon>
        <taxon>Psylloidea</taxon>
        <taxon>Psyllidae</taxon>
        <taxon>Diaphorininae</taxon>
        <taxon>Diaphorina</taxon>
    </lineage>
</organism>
<keyword evidence="3" id="KW-0808">Transferase</keyword>
<evidence type="ECO:0000256" key="7">
    <source>
        <dbReference type="ARBA" id="ARBA00022759"/>
    </source>
</evidence>
<dbReference type="GO" id="GO:0008270">
    <property type="term" value="F:zinc ion binding"/>
    <property type="evidence" value="ECO:0007669"/>
    <property type="project" value="UniProtKB-KW"/>
</dbReference>
<dbReference type="OMA" id="TVMYLAT"/>
<dbReference type="STRING" id="121845.A0A1S3DMV2"/>
<reference evidence="15" key="1">
    <citation type="submission" date="2025-08" db="UniProtKB">
        <authorList>
            <consortium name="RefSeq"/>
        </authorList>
    </citation>
    <scope>IDENTIFICATION</scope>
</reference>
<evidence type="ECO:0000256" key="2">
    <source>
        <dbReference type="ARBA" id="ARBA00022670"/>
    </source>
</evidence>
<keyword evidence="7" id="KW-0255">Endonuclease</keyword>
<evidence type="ECO:0000259" key="12">
    <source>
        <dbReference type="PROSITE" id="PS50158"/>
    </source>
</evidence>
<evidence type="ECO:0000313" key="14">
    <source>
        <dbReference type="Proteomes" id="UP000079169"/>
    </source>
</evidence>
<evidence type="ECO:0000256" key="4">
    <source>
        <dbReference type="ARBA" id="ARBA00022695"/>
    </source>
</evidence>
<evidence type="ECO:0000256" key="3">
    <source>
        <dbReference type="ARBA" id="ARBA00022679"/>
    </source>
</evidence>
<dbReference type="FunFam" id="3.30.70.270:FF:000026">
    <property type="entry name" value="Transposon Ty3-G Gag-Pol polyprotein"/>
    <property type="match status" value="1"/>
</dbReference>
<dbReference type="SUPFAM" id="SSF53098">
    <property type="entry name" value="Ribonuclease H-like"/>
    <property type="match status" value="1"/>
</dbReference>
<evidence type="ECO:0000256" key="10">
    <source>
        <dbReference type="ARBA" id="ARBA00023268"/>
    </source>
</evidence>
<dbReference type="GO" id="GO:0006508">
    <property type="term" value="P:proteolysis"/>
    <property type="evidence" value="ECO:0007669"/>
    <property type="project" value="UniProtKB-KW"/>
</dbReference>
<evidence type="ECO:0000259" key="13">
    <source>
        <dbReference type="PROSITE" id="PS50994"/>
    </source>
</evidence>
<dbReference type="InterPro" id="IPR036875">
    <property type="entry name" value="Znf_CCHC_sf"/>
</dbReference>
<dbReference type="SMART" id="SM00343">
    <property type="entry name" value="ZnF_C2HC"/>
    <property type="match status" value="2"/>
</dbReference>
<dbReference type="SUPFAM" id="SSF56672">
    <property type="entry name" value="DNA/RNA polymerases"/>
    <property type="match status" value="1"/>
</dbReference>
<dbReference type="KEGG" id="dci:103521345"/>
<keyword evidence="9" id="KW-0238">DNA-binding</keyword>
<dbReference type="InterPro" id="IPR043128">
    <property type="entry name" value="Rev_trsase/Diguanyl_cyclase"/>
</dbReference>
<proteinExistence type="predicted"/>
<dbReference type="CDD" id="cd01647">
    <property type="entry name" value="RT_LTR"/>
    <property type="match status" value="1"/>
</dbReference>
<dbReference type="InterPro" id="IPR012337">
    <property type="entry name" value="RNaseH-like_sf"/>
</dbReference>
<dbReference type="CDD" id="cd09274">
    <property type="entry name" value="RNase_HI_RT_Ty3"/>
    <property type="match status" value="1"/>
</dbReference>